<keyword evidence="1" id="KW-0472">Membrane</keyword>
<proteinExistence type="predicted"/>
<dbReference type="Proteomes" id="UP000670947">
    <property type="component" value="Unassembled WGS sequence"/>
</dbReference>
<evidence type="ECO:0000313" key="3">
    <source>
        <dbReference type="Proteomes" id="UP000670947"/>
    </source>
</evidence>
<feature type="transmembrane region" description="Helical" evidence="1">
    <location>
        <begin position="148"/>
        <end position="167"/>
    </location>
</feature>
<protein>
    <submittedName>
        <fullName evidence="2">Uncharacterized protein</fullName>
    </submittedName>
</protein>
<gene>
    <name evidence="2" type="ORF">I8J29_18505</name>
</gene>
<sequence>MDAGELECGENATTAGSADIKRRSNKAADRFRSVALFSFGCGAAGRQSVCSGTLEVAGVLPPSGLYGSGFAAPPASANRRIRFVKQTGGVAKWNNSRATRKIITKRTFEVSVIRTIQDPEKIKEVGEFHQINSENSIHFFWYWTEQTLFKWDFWLSWCFAIVPWMLWFRYRNKQSSGRLLLAGFLAIIIASWMDFTGVNIGLWYYTGLAIPTIPDYVPWDFCMIPVFIMFMLQIKPQISVYLKALVFALVSAFIGEPIFLWIGLYKMLHWNLLYSVPIYFLLFILCHKVSRIRFE</sequence>
<reference evidence="2 3" key="1">
    <citation type="submission" date="2021-03" db="EMBL/GenBank/DDBJ databases">
        <title>Paenibacillus artemisicola MWE-103 whole genome sequence.</title>
        <authorList>
            <person name="Ham Y.J."/>
        </authorList>
    </citation>
    <scope>NUCLEOTIDE SEQUENCE [LARGE SCALE GENOMIC DNA]</scope>
    <source>
        <strain evidence="2 3">MWE-103</strain>
    </source>
</reference>
<evidence type="ECO:0000256" key="1">
    <source>
        <dbReference type="SAM" id="Phobius"/>
    </source>
</evidence>
<dbReference type="RefSeq" id="WP_208848999.1">
    <property type="nucleotide sequence ID" value="NZ_JAGGDJ010000016.1"/>
</dbReference>
<organism evidence="2 3">
    <name type="scientific">Paenibacillus artemisiicola</name>
    <dbReference type="NCBI Taxonomy" id="1172618"/>
    <lineage>
        <taxon>Bacteria</taxon>
        <taxon>Bacillati</taxon>
        <taxon>Bacillota</taxon>
        <taxon>Bacilli</taxon>
        <taxon>Bacillales</taxon>
        <taxon>Paenibacillaceae</taxon>
        <taxon>Paenibacillus</taxon>
    </lineage>
</organism>
<comment type="caution">
    <text evidence="2">The sequence shown here is derived from an EMBL/GenBank/DDBJ whole genome shotgun (WGS) entry which is preliminary data.</text>
</comment>
<feature type="transmembrane region" description="Helical" evidence="1">
    <location>
        <begin position="241"/>
        <end position="262"/>
    </location>
</feature>
<name>A0ABS3WD42_9BACL</name>
<evidence type="ECO:0000313" key="2">
    <source>
        <dbReference type="EMBL" id="MBO7746204.1"/>
    </source>
</evidence>
<feature type="transmembrane region" description="Helical" evidence="1">
    <location>
        <begin position="216"/>
        <end position="234"/>
    </location>
</feature>
<accession>A0ABS3WD42</accession>
<keyword evidence="3" id="KW-1185">Reference proteome</keyword>
<dbReference type="NCBIfam" id="NF041644">
    <property type="entry name" value="CBO0543_fam"/>
    <property type="match status" value="1"/>
</dbReference>
<keyword evidence="1" id="KW-1133">Transmembrane helix</keyword>
<dbReference type="InterPro" id="IPR048147">
    <property type="entry name" value="CBO0543-like"/>
</dbReference>
<keyword evidence="1" id="KW-0812">Transmembrane</keyword>
<feature type="transmembrane region" description="Helical" evidence="1">
    <location>
        <begin position="268"/>
        <end position="286"/>
    </location>
</feature>
<feature type="transmembrane region" description="Helical" evidence="1">
    <location>
        <begin position="179"/>
        <end position="204"/>
    </location>
</feature>
<dbReference type="EMBL" id="JAGGDJ010000016">
    <property type="protein sequence ID" value="MBO7746204.1"/>
    <property type="molecule type" value="Genomic_DNA"/>
</dbReference>